<name>A0A3N2RFA1_LYSEN</name>
<dbReference type="Pfam" id="PF19678">
    <property type="entry name" value="DUF6180"/>
    <property type="match status" value="1"/>
</dbReference>
<evidence type="ECO:0000313" key="3">
    <source>
        <dbReference type="Proteomes" id="UP000275910"/>
    </source>
</evidence>
<dbReference type="AlphaFoldDB" id="A0A3N2RFA1"/>
<comment type="caution">
    <text evidence="2">The sequence shown here is derived from an EMBL/GenBank/DDBJ whole genome shotgun (WGS) entry which is preliminary data.</text>
</comment>
<dbReference type="Proteomes" id="UP000275910">
    <property type="component" value="Unassembled WGS sequence"/>
</dbReference>
<reference evidence="2 3" key="1">
    <citation type="submission" date="2018-10" db="EMBL/GenBank/DDBJ databases">
        <title>The genome of Lysobacter enzymogenes OH11.</title>
        <authorList>
            <person name="Liu F."/>
            <person name="Zhao Y."/>
            <person name="Qian G."/>
            <person name="Chen Y."/>
            <person name="Xu H."/>
        </authorList>
    </citation>
    <scope>NUCLEOTIDE SEQUENCE [LARGE SCALE GENOMIC DNA]</scope>
    <source>
        <strain evidence="2 3">OH11</strain>
    </source>
</reference>
<accession>A0A3N2RFA1</accession>
<gene>
    <name evidence="2" type="ORF">D9T17_14380</name>
</gene>
<evidence type="ECO:0000313" key="2">
    <source>
        <dbReference type="EMBL" id="ROU06140.1"/>
    </source>
</evidence>
<organism evidence="2 3">
    <name type="scientific">Lysobacter enzymogenes</name>
    <dbReference type="NCBI Taxonomy" id="69"/>
    <lineage>
        <taxon>Bacteria</taxon>
        <taxon>Pseudomonadati</taxon>
        <taxon>Pseudomonadota</taxon>
        <taxon>Gammaproteobacteria</taxon>
        <taxon>Lysobacterales</taxon>
        <taxon>Lysobacteraceae</taxon>
        <taxon>Lysobacter</taxon>
    </lineage>
</organism>
<feature type="signal peptide" evidence="1">
    <location>
        <begin position="1"/>
        <end position="23"/>
    </location>
</feature>
<dbReference type="InterPro" id="IPR045752">
    <property type="entry name" value="DUF6180"/>
</dbReference>
<proteinExistence type="predicted"/>
<keyword evidence="1" id="KW-0732">Signal</keyword>
<sequence>MNMKIASVSILCIGLALPLGAAAEDFSLGYEVDRVPAAQLSVQACNAAIGRGAAALGYVVRANQDQKTLSLHVSGPRQEGRSLVAYCIAAGNHTAWVVQAFDYSGPGLSEPGVIAKKVAGEIRKAIKPAAR</sequence>
<evidence type="ECO:0000256" key="1">
    <source>
        <dbReference type="SAM" id="SignalP"/>
    </source>
</evidence>
<protein>
    <submittedName>
        <fullName evidence="2">Uncharacterized protein</fullName>
    </submittedName>
</protein>
<feature type="chain" id="PRO_5018078639" evidence="1">
    <location>
        <begin position="24"/>
        <end position="131"/>
    </location>
</feature>
<dbReference type="EMBL" id="RCTY01000036">
    <property type="protein sequence ID" value="ROU06140.1"/>
    <property type="molecule type" value="Genomic_DNA"/>
</dbReference>